<dbReference type="Proteomes" id="UP000642094">
    <property type="component" value="Unassembled WGS sequence"/>
</dbReference>
<reference evidence="2 3" key="1">
    <citation type="journal article" date="2020" name="ISME J.">
        <title>Comparative genomics reveals insights into cyanobacterial evolution and habitat adaptation.</title>
        <authorList>
            <person name="Chen M.Y."/>
            <person name="Teng W.K."/>
            <person name="Zhao L."/>
            <person name="Hu C.X."/>
            <person name="Zhou Y.K."/>
            <person name="Han B.P."/>
            <person name="Song L.R."/>
            <person name="Shu W.S."/>
        </authorList>
    </citation>
    <scope>NUCLEOTIDE SEQUENCE [LARGE SCALE GENOMIC DNA]</scope>
    <source>
        <strain evidence="2 3">FACHB-723</strain>
    </source>
</reference>
<dbReference type="Gene3D" id="1.25.40.10">
    <property type="entry name" value="Tetratricopeptide repeat domain"/>
    <property type="match status" value="2"/>
</dbReference>
<dbReference type="Pfam" id="PF13424">
    <property type="entry name" value="TPR_12"/>
    <property type="match status" value="1"/>
</dbReference>
<dbReference type="InterPro" id="IPR011990">
    <property type="entry name" value="TPR-like_helical_dom_sf"/>
</dbReference>
<gene>
    <name evidence="2" type="ORF">H6F41_09615</name>
</gene>
<organism evidence="2 3">
    <name type="scientific">Pseudanabaena mucicola FACHB-723</name>
    <dbReference type="NCBI Taxonomy" id="2692860"/>
    <lineage>
        <taxon>Bacteria</taxon>
        <taxon>Bacillati</taxon>
        <taxon>Cyanobacteriota</taxon>
        <taxon>Cyanophyceae</taxon>
        <taxon>Pseudanabaenales</taxon>
        <taxon>Pseudanabaenaceae</taxon>
        <taxon>Pseudanabaena</taxon>
    </lineage>
</organism>
<sequence length="830" mass="95688">MDEQIFLKKFKELESPAKPYVVMKTFLVHFLQHGKSQKEIAKSLEIDISNVSRRLKLVCKHFDIKYYGRGGLHEDDLINLFRKYKPDFLHPSILHGLIDDNRFQPPTASQSNSTPKLTTSSASASAPNFIGRDDVLVELDIKFKQNRLVLLLGVGGRGKSTVARFYGKKFDYHDFFKVASTDSNDVQGAASLVDKWLQDFWGEEIGGQQFRIKLERFRKLLTSVDVKRPICFVIDNIEPALVDGWFKDEHKQYIELLEVLSDPFVGSITLITSREPINEHRFSFETCRLPRLCARSWHEYFQSYGVQISEESLGKEDSAINKIHGAYDGNAACMAVLCANIVKNDEYGKDLEAFWNANQEDLLRISTIEGLFDLQFERLQKHNLDAYNLLCRMGCYRYQGSVDTVPEEGITALFWEDKTESKLKAKRVIQNLRDFCLIDFLVEKKGYLLHPVMRQQALSRLRDSSGKWTEEGIKANQKAAEFWKKSFKSLTNRDDALKAFEAYHHYININEFALAGEVITQTVTYKETSEETLGGSLYRLGLLSDIRSDIRTVVNHMTDGYQLSRIYNILGDVCWLMGDIKEAIDFHETSKEIAIKYDLPRLQAVAFLNIGLCQIELWELEQAKANFEECIKLSKNIDEEKYKNEYTFDSYYCLSFVNSVLGFRQEAIDYAEKVQGKLEITNRNSWSKCYRWLFMGKAYMNLSDFEKSFFEKSLKMYKNAQKEAKDSQYTQVEANALVGLATLDRMKSKWDDAISNYDTAIEKLNKIGGNCDLAEAYFQRALTHQAMGKHFKAQKDKDEALKLFAQMKEAPKQIERVNKAFGGNIQRILK</sequence>
<dbReference type="PANTHER" id="PTHR47691:SF3">
    <property type="entry name" value="HTH-TYPE TRANSCRIPTIONAL REGULATOR RV0890C-RELATED"/>
    <property type="match status" value="1"/>
</dbReference>
<keyword evidence="3" id="KW-1185">Reference proteome</keyword>
<dbReference type="RefSeq" id="WP_190403253.1">
    <property type="nucleotide sequence ID" value="NZ_JACJQB010000015.1"/>
</dbReference>
<keyword evidence="2" id="KW-0067">ATP-binding</keyword>
<dbReference type="InterPro" id="IPR027417">
    <property type="entry name" value="P-loop_NTPase"/>
</dbReference>
<dbReference type="GO" id="GO:0005524">
    <property type="term" value="F:ATP binding"/>
    <property type="evidence" value="ECO:0007669"/>
    <property type="project" value="UniProtKB-KW"/>
</dbReference>
<dbReference type="Gene3D" id="3.40.50.300">
    <property type="entry name" value="P-loop containing nucleotide triphosphate hydrolases"/>
    <property type="match status" value="1"/>
</dbReference>
<proteinExistence type="predicted"/>
<accession>A0ABR7ZYQ7</accession>
<name>A0ABR7ZYQ7_9CYAN</name>
<dbReference type="SMART" id="SM00028">
    <property type="entry name" value="TPR"/>
    <property type="match status" value="5"/>
</dbReference>
<comment type="caution">
    <text evidence="2">The sequence shown here is derived from an EMBL/GenBank/DDBJ whole genome shotgun (WGS) entry which is preliminary data.</text>
</comment>
<dbReference type="PANTHER" id="PTHR47691">
    <property type="entry name" value="REGULATOR-RELATED"/>
    <property type="match status" value="1"/>
</dbReference>
<dbReference type="EMBL" id="JACJQB010000015">
    <property type="protein sequence ID" value="MBD2188401.1"/>
    <property type="molecule type" value="Genomic_DNA"/>
</dbReference>
<protein>
    <submittedName>
        <fullName evidence="2">ATP-binding protein</fullName>
    </submittedName>
</protein>
<evidence type="ECO:0000313" key="3">
    <source>
        <dbReference type="Proteomes" id="UP000642094"/>
    </source>
</evidence>
<dbReference type="SUPFAM" id="SSF52540">
    <property type="entry name" value="P-loop containing nucleoside triphosphate hydrolases"/>
    <property type="match status" value="1"/>
</dbReference>
<dbReference type="SUPFAM" id="SSF48452">
    <property type="entry name" value="TPR-like"/>
    <property type="match status" value="2"/>
</dbReference>
<evidence type="ECO:0000313" key="2">
    <source>
        <dbReference type="EMBL" id="MBD2188401.1"/>
    </source>
</evidence>
<keyword evidence="2" id="KW-0547">Nucleotide-binding</keyword>
<feature type="region of interest" description="Disordered" evidence="1">
    <location>
        <begin position="104"/>
        <end position="124"/>
    </location>
</feature>
<dbReference type="InterPro" id="IPR019734">
    <property type="entry name" value="TPR_rpt"/>
</dbReference>
<evidence type="ECO:0000256" key="1">
    <source>
        <dbReference type="SAM" id="MobiDB-lite"/>
    </source>
</evidence>